<accession>A0A4Y2MKN3</accession>
<proteinExistence type="predicted"/>
<protein>
    <submittedName>
        <fullName evidence="1">Uncharacterized protein</fullName>
    </submittedName>
</protein>
<dbReference type="EMBL" id="BGPR01007489">
    <property type="protein sequence ID" value="GBN27233.1"/>
    <property type="molecule type" value="Genomic_DNA"/>
</dbReference>
<name>A0A4Y2MKN3_ARAVE</name>
<keyword evidence="2" id="KW-1185">Reference proteome</keyword>
<comment type="caution">
    <text evidence="1">The sequence shown here is derived from an EMBL/GenBank/DDBJ whole genome shotgun (WGS) entry which is preliminary data.</text>
</comment>
<gene>
    <name evidence="1" type="ORF">AVEN_210725_1</name>
</gene>
<sequence>MRNWGILSHSRRSDLFNCELFLQVISDHQLFSLECPKHVILGFFCLRNMLSNPFEGILRRKGNCPMWPCVIVHENRFIPYCCSVRDHNRSEDTHRGHNDLYIPDNVQVGVAIDRHTGPDHNSASANFK</sequence>
<dbReference type="AlphaFoldDB" id="A0A4Y2MKN3"/>
<reference evidence="1 2" key="1">
    <citation type="journal article" date="2019" name="Sci. Rep.">
        <title>Orb-weaving spider Araneus ventricosus genome elucidates the spidroin gene catalogue.</title>
        <authorList>
            <person name="Kono N."/>
            <person name="Nakamura H."/>
            <person name="Ohtoshi R."/>
            <person name="Moran D.A.P."/>
            <person name="Shinohara A."/>
            <person name="Yoshida Y."/>
            <person name="Fujiwara M."/>
            <person name="Mori M."/>
            <person name="Tomita M."/>
            <person name="Arakawa K."/>
        </authorList>
    </citation>
    <scope>NUCLEOTIDE SEQUENCE [LARGE SCALE GENOMIC DNA]</scope>
</reference>
<organism evidence="1 2">
    <name type="scientific">Araneus ventricosus</name>
    <name type="common">Orbweaver spider</name>
    <name type="synonym">Epeira ventricosa</name>
    <dbReference type="NCBI Taxonomy" id="182803"/>
    <lineage>
        <taxon>Eukaryota</taxon>
        <taxon>Metazoa</taxon>
        <taxon>Ecdysozoa</taxon>
        <taxon>Arthropoda</taxon>
        <taxon>Chelicerata</taxon>
        <taxon>Arachnida</taxon>
        <taxon>Araneae</taxon>
        <taxon>Araneomorphae</taxon>
        <taxon>Entelegynae</taxon>
        <taxon>Araneoidea</taxon>
        <taxon>Araneidae</taxon>
        <taxon>Araneus</taxon>
    </lineage>
</organism>
<evidence type="ECO:0000313" key="1">
    <source>
        <dbReference type="EMBL" id="GBN27233.1"/>
    </source>
</evidence>
<dbReference type="Proteomes" id="UP000499080">
    <property type="component" value="Unassembled WGS sequence"/>
</dbReference>
<evidence type="ECO:0000313" key="2">
    <source>
        <dbReference type="Proteomes" id="UP000499080"/>
    </source>
</evidence>